<dbReference type="Gene3D" id="3.80.10.10">
    <property type="entry name" value="Ribonuclease Inhibitor"/>
    <property type="match status" value="1"/>
</dbReference>
<keyword evidence="2" id="KW-1185">Reference proteome</keyword>
<gene>
    <name evidence="1" type="ORF">CEPIT_LOCUS30177</name>
</gene>
<dbReference type="EMBL" id="CAMAPF010000956">
    <property type="protein sequence ID" value="CAH9129848.1"/>
    <property type="molecule type" value="Genomic_DNA"/>
</dbReference>
<dbReference type="Pfam" id="PF00560">
    <property type="entry name" value="LRR_1"/>
    <property type="match status" value="1"/>
</dbReference>
<dbReference type="SUPFAM" id="SSF52047">
    <property type="entry name" value="RNI-like"/>
    <property type="match status" value="1"/>
</dbReference>
<accession>A0AAV0F333</accession>
<dbReference type="InterPro" id="IPR001611">
    <property type="entry name" value="Leu-rich_rpt"/>
</dbReference>
<evidence type="ECO:0000313" key="1">
    <source>
        <dbReference type="EMBL" id="CAH9129848.1"/>
    </source>
</evidence>
<name>A0AAV0F333_9ASTE</name>
<organism evidence="1 2">
    <name type="scientific">Cuscuta epithymum</name>
    <dbReference type="NCBI Taxonomy" id="186058"/>
    <lineage>
        <taxon>Eukaryota</taxon>
        <taxon>Viridiplantae</taxon>
        <taxon>Streptophyta</taxon>
        <taxon>Embryophyta</taxon>
        <taxon>Tracheophyta</taxon>
        <taxon>Spermatophyta</taxon>
        <taxon>Magnoliopsida</taxon>
        <taxon>eudicotyledons</taxon>
        <taxon>Gunneridae</taxon>
        <taxon>Pentapetalae</taxon>
        <taxon>asterids</taxon>
        <taxon>lamiids</taxon>
        <taxon>Solanales</taxon>
        <taxon>Convolvulaceae</taxon>
        <taxon>Cuscuteae</taxon>
        <taxon>Cuscuta</taxon>
        <taxon>Cuscuta subgen. Cuscuta</taxon>
    </lineage>
</organism>
<protein>
    <submittedName>
        <fullName evidence="1">Uncharacterized protein</fullName>
    </submittedName>
</protein>
<proteinExistence type="predicted"/>
<dbReference type="InterPro" id="IPR032675">
    <property type="entry name" value="LRR_dom_sf"/>
</dbReference>
<evidence type="ECO:0000313" key="2">
    <source>
        <dbReference type="Proteomes" id="UP001152523"/>
    </source>
</evidence>
<dbReference type="Proteomes" id="UP001152523">
    <property type="component" value="Unassembled WGS sequence"/>
</dbReference>
<reference evidence="1" key="1">
    <citation type="submission" date="2022-07" db="EMBL/GenBank/DDBJ databases">
        <authorList>
            <person name="Macas J."/>
            <person name="Novak P."/>
            <person name="Neumann P."/>
        </authorList>
    </citation>
    <scope>NUCLEOTIDE SEQUENCE</scope>
</reference>
<sequence length="78" mass="8949">MDSIQHLSLPFNMLRNLIYLDLCWNSLQLVGRNILSLIADRNIRAPLLYLYLRCTRIGGTIPENFGNNMSALRELGLD</sequence>
<comment type="caution">
    <text evidence="1">The sequence shown here is derived from an EMBL/GenBank/DDBJ whole genome shotgun (WGS) entry which is preliminary data.</text>
</comment>
<dbReference type="AlphaFoldDB" id="A0AAV0F333"/>